<dbReference type="Proteomes" id="UP000199652">
    <property type="component" value="Unassembled WGS sequence"/>
</dbReference>
<dbReference type="InterPro" id="IPR043129">
    <property type="entry name" value="ATPase_NBD"/>
</dbReference>
<dbReference type="PANTHER" id="PTHR11365">
    <property type="entry name" value="5-OXOPROLINASE RELATED"/>
    <property type="match status" value="1"/>
</dbReference>
<dbReference type="Gene3D" id="3.30.420.40">
    <property type="match status" value="1"/>
</dbReference>
<dbReference type="InterPro" id="IPR008040">
    <property type="entry name" value="Hydant_A_N"/>
</dbReference>
<dbReference type="GO" id="GO:0016787">
    <property type="term" value="F:hydrolase activity"/>
    <property type="evidence" value="ECO:0007669"/>
    <property type="project" value="InterPro"/>
</dbReference>
<dbReference type="Pfam" id="PF05378">
    <property type="entry name" value="Hydant_A_N"/>
    <property type="match status" value="1"/>
</dbReference>
<dbReference type="SUPFAM" id="SSF53067">
    <property type="entry name" value="Actin-like ATPase domain"/>
    <property type="match status" value="2"/>
</dbReference>
<gene>
    <name evidence="3" type="ORF">SAMN04488579_10971</name>
</gene>
<dbReference type="STRING" id="1528.SAMN04488579_10971"/>
<dbReference type="AlphaFoldDB" id="A0A1H3F7Y7"/>
<keyword evidence="4" id="KW-1185">Reference proteome</keyword>
<feature type="domain" description="Hydantoinase A/oxoprolinase" evidence="1">
    <location>
        <begin position="191"/>
        <end position="396"/>
    </location>
</feature>
<evidence type="ECO:0000313" key="4">
    <source>
        <dbReference type="Proteomes" id="UP000199652"/>
    </source>
</evidence>
<dbReference type="InterPro" id="IPR045079">
    <property type="entry name" value="Oxoprolinase-like"/>
</dbReference>
<accession>A0A1H3F7Y7</accession>
<reference evidence="4" key="1">
    <citation type="submission" date="2016-10" db="EMBL/GenBank/DDBJ databases">
        <authorList>
            <person name="Varghese N."/>
            <person name="Submissions S."/>
        </authorList>
    </citation>
    <scope>NUCLEOTIDE SEQUENCE [LARGE SCALE GENOMIC DNA]</scope>
    <source>
        <strain evidence="4">VPI 5359</strain>
    </source>
</reference>
<protein>
    <submittedName>
        <fullName evidence="3">Hydantoinase/oxoprolinase N-terminal region</fullName>
    </submittedName>
</protein>
<dbReference type="InterPro" id="IPR002821">
    <property type="entry name" value="Hydantoinase_A"/>
</dbReference>
<feature type="domain" description="Hydantoinase/oxoprolinase N-terminal" evidence="2">
    <location>
        <begin position="4"/>
        <end position="171"/>
    </location>
</feature>
<evidence type="ECO:0000313" key="3">
    <source>
        <dbReference type="EMBL" id="SDX87015.1"/>
    </source>
</evidence>
<dbReference type="EMBL" id="FNOU01000009">
    <property type="protein sequence ID" value="SDX87015.1"/>
    <property type="molecule type" value="Genomic_DNA"/>
</dbReference>
<evidence type="ECO:0000259" key="1">
    <source>
        <dbReference type="Pfam" id="PF01968"/>
    </source>
</evidence>
<organism evidence="3 4">
    <name type="scientific">Eubacterium barkeri</name>
    <name type="common">Clostridium barkeri</name>
    <dbReference type="NCBI Taxonomy" id="1528"/>
    <lineage>
        <taxon>Bacteria</taxon>
        <taxon>Bacillati</taxon>
        <taxon>Bacillota</taxon>
        <taxon>Clostridia</taxon>
        <taxon>Eubacteriales</taxon>
        <taxon>Eubacteriaceae</taxon>
        <taxon>Eubacterium</taxon>
    </lineage>
</organism>
<proteinExistence type="predicted"/>
<evidence type="ECO:0000259" key="2">
    <source>
        <dbReference type="Pfam" id="PF05378"/>
    </source>
</evidence>
<dbReference type="OrthoDB" id="9768323at2"/>
<name>A0A1H3F7Y7_EUBBA</name>
<sequence>MYKLGIDVGGTNTDAIIIDDALEVIASCKSPTTPDITSGIQSAMAQVLEQVDIDRQTITQAMLGTTQCTNAIVERRHLAPIAVVRIGAPATAGIPPMVDWPGDIQAMVVASTIIGGGYEFDGKTLAPLDEAALREFLAPLKGQIEAVAISCVFATIRTEQEERAAAICKEVLGDIPVSISSEIGDLGLIERENATILNAALYAIARTFTEGFMASLQAQGVTKAQVYLSQNDGTLMTVDHARRYPILTIACGPTNSIRGASFLSHRPDALVVDVGGTTTDIGVIQNGFPRESSIAVTIGDVRTNFRMPDVLSIGLGGGSIVRQREDGHITVGPDSVGYRITEAARVFGGDTLTATDIAVRLGLAQIGDAQQVADLDEDFARQAMAVITAMVEDGIDAMKLSAEGVDVIVVGGGSVLLPDELEGAAQVLRLPHAGVANAIGSAISKVSATYEQLINYEDIPREDALATARKEAITMAEAAGAKPGSVEIIEQSDTPLAYYPGNTNRIKIKAAGDLGQG</sequence>
<dbReference type="Pfam" id="PF01968">
    <property type="entry name" value="Hydantoinase_A"/>
    <property type="match status" value="1"/>
</dbReference>
<dbReference type="RefSeq" id="WP_090244923.1">
    <property type="nucleotide sequence ID" value="NZ_FNOU01000009.1"/>
</dbReference>
<dbReference type="PANTHER" id="PTHR11365:SF10">
    <property type="entry name" value="HYDANTOINASE_OXOPROLINASE"/>
    <property type="match status" value="1"/>
</dbReference>